<evidence type="ECO:0000256" key="2">
    <source>
        <dbReference type="SAM" id="SignalP"/>
    </source>
</evidence>
<feature type="transmembrane region" description="Helical" evidence="1">
    <location>
        <begin position="632"/>
        <end position="650"/>
    </location>
</feature>
<reference evidence="3" key="1">
    <citation type="submission" date="2024-06" db="EMBL/GenBank/DDBJ databases">
        <authorList>
            <person name="Liu X."/>
            <person name="Lenzi L."/>
            <person name="Haldenby T S."/>
            <person name="Uol C."/>
        </authorList>
    </citation>
    <scope>NUCLEOTIDE SEQUENCE</scope>
</reference>
<evidence type="ECO:0000313" key="4">
    <source>
        <dbReference type="Proteomes" id="UP001497525"/>
    </source>
</evidence>
<feature type="chain" id="PRO_5043607014" evidence="2">
    <location>
        <begin position="24"/>
        <end position="778"/>
    </location>
</feature>
<feature type="transmembrane region" description="Helical" evidence="1">
    <location>
        <begin position="662"/>
        <end position="681"/>
    </location>
</feature>
<protein>
    <submittedName>
        <fullName evidence="3">Uncharacterized protein</fullName>
    </submittedName>
</protein>
<feature type="signal peptide" evidence="2">
    <location>
        <begin position="1"/>
        <end position="23"/>
    </location>
</feature>
<feature type="transmembrane region" description="Helical" evidence="1">
    <location>
        <begin position="591"/>
        <end position="611"/>
    </location>
</feature>
<keyword evidence="1" id="KW-0472">Membrane</keyword>
<proteinExistence type="predicted"/>
<gene>
    <name evidence="3" type="ORF">CDAUBV1_LOCUS11091</name>
</gene>
<dbReference type="AlphaFoldDB" id="A0AAV2TK87"/>
<comment type="caution">
    <text evidence="3">The sequence shown here is derived from an EMBL/GenBank/DDBJ whole genome shotgun (WGS) entry which is preliminary data.</text>
</comment>
<organism evidence="3 4">
    <name type="scientific">Calicophoron daubneyi</name>
    <name type="common">Rumen fluke</name>
    <name type="synonym">Paramphistomum daubneyi</name>
    <dbReference type="NCBI Taxonomy" id="300641"/>
    <lineage>
        <taxon>Eukaryota</taxon>
        <taxon>Metazoa</taxon>
        <taxon>Spiralia</taxon>
        <taxon>Lophotrochozoa</taxon>
        <taxon>Platyhelminthes</taxon>
        <taxon>Trematoda</taxon>
        <taxon>Digenea</taxon>
        <taxon>Plagiorchiida</taxon>
        <taxon>Pronocephalata</taxon>
        <taxon>Paramphistomoidea</taxon>
        <taxon>Paramphistomidae</taxon>
        <taxon>Calicophoron</taxon>
    </lineage>
</organism>
<keyword evidence="2" id="KW-0732">Signal</keyword>
<keyword evidence="1" id="KW-1133">Transmembrane helix</keyword>
<dbReference type="EMBL" id="CAXLJL010000356">
    <property type="protein sequence ID" value="CAL5136787.1"/>
    <property type="molecule type" value="Genomic_DNA"/>
</dbReference>
<feature type="transmembrane region" description="Helical" evidence="1">
    <location>
        <begin position="693"/>
        <end position="713"/>
    </location>
</feature>
<accession>A0AAV2TK87</accession>
<dbReference type="Proteomes" id="UP001497525">
    <property type="component" value="Unassembled WGS sequence"/>
</dbReference>
<feature type="transmembrane region" description="Helical" evidence="1">
    <location>
        <begin position="559"/>
        <end position="585"/>
    </location>
</feature>
<name>A0AAV2TK87_CALDB</name>
<evidence type="ECO:0000256" key="1">
    <source>
        <dbReference type="SAM" id="Phobius"/>
    </source>
</evidence>
<evidence type="ECO:0000313" key="3">
    <source>
        <dbReference type="EMBL" id="CAL5136787.1"/>
    </source>
</evidence>
<feature type="transmembrane region" description="Helical" evidence="1">
    <location>
        <begin position="476"/>
        <end position="494"/>
    </location>
</feature>
<keyword evidence="1" id="KW-0812">Transmembrane</keyword>
<sequence length="778" mass="89136">MSQATSTCLRALCVFFCMKFALPYEDELEEYSEGTVREHRTYDCAGYNLEPKKDMIRYKIAKEVSRTCGQFCAIELEVLRQEASECVAVFRYYPYKEFITRNPKCEMTLKAITVKLPQWVFGSTKGCEQTVTLLRITSFYYMPVLLTALNATKKHHTSVVPVSLPILQIKTDYKMRCSQTPQFTYLWAKVDHSDKCHYPEFDNPKLELLDKLRNSPVKCNLATFILFGYVKQKADTIETTLGNAKKYFSSFCGKAHPWEFESTHIFLYHLVDHLLMRLDTEGGGTEKAHFYFKNVEEIMYELMGKPTQNYFGQRSFYLRSCFVFVYQRSNKRTKTEYPLQCGRSHTVEIIQTEGNLLVMCVEKLEKASSYIFNSLKIVSGITKVETNEGSEATFIINYNLHPSQSGRPHFCGMYESAGGKEIWSTGRPCEMIEESDFKASCKCEGAGTFFLLQMHMDETKLHSGFYNPLRSKADTVAHIFAIVALSLSAIKFFWDCMKYLRPRTDEQAVGENSRADEERGIRCLAILECIQVTFYITKLAFQLAAIDVQEFRHCQVVGAFWIIFSFANAVILLAICTVLMTARFVPNTENLEFTICTSTTVLILIGGCVYGSMDTEQYVRLCCLPEDPLGTVALPILFANSLSFLLLVPYWLFPPYHNWDEWIGAAMDLAWSLISTGLITNAELHRNYVRAQYAWHFRLNVCAALSFAIYHSLFKYRTIGPLVGLVRRRSISAGFFLSKRYLGRRMLPEGKISSHKGRRQAIVDKVVASIGKSLYVKR</sequence>